<keyword evidence="1" id="KW-0732">Signal</keyword>
<proteinExistence type="predicted"/>
<name>A0A9D3YNH2_DREPO</name>
<feature type="signal peptide" evidence="1">
    <location>
        <begin position="1"/>
        <end position="19"/>
    </location>
</feature>
<dbReference type="EMBL" id="JAIWYP010000015">
    <property type="protein sequence ID" value="KAH3702218.1"/>
    <property type="molecule type" value="Genomic_DNA"/>
</dbReference>
<comment type="caution">
    <text evidence="2">The sequence shown here is derived from an EMBL/GenBank/DDBJ whole genome shotgun (WGS) entry which is preliminary data.</text>
</comment>
<keyword evidence="3" id="KW-1185">Reference proteome</keyword>
<reference evidence="2" key="1">
    <citation type="journal article" date="2019" name="bioRxiv">
        <title>The Genome of the Zebra Mussel, Dreissena polymorpha: A Resource for Invasive Species Research.</title>
        <authorList>
            <person name="McCartney M.A."/>
            <person name="Auch B."/>
            <person name="Kono T."/>
            <person name="Mallez S."/>
            <person name="Zhang Y."/>
            <person name="Obille A."/>
            <person name="Becker A."/>
            <person name="Abrahante J.E."/>
            <person name="Garbe J."/>
            <person name="Badalamenti J.P."/>
            <person name="Herman A."/>
            <person name="Mangelson H."/>
            <person name="Liachko I."/>
            <person name="Sullivan S."/>
            <person name="Sone E.D."/>
            <person name="Koren S."/>
            <person name="Silverstein K.A.T."/>
            <person name="Beckman K.B."/>
            <person name="Gohl D.M."/>
        </authorList>
    </citation>
    <scope>NUCLEOTIDE SEQUENCE</scope>
    <source>
        <strain evidence="2">Duluth1</strain>
        <tissue evidence="2">Whole animal</tissue>
    </source>
</reference>
<feature type="chain" id="PRO_5039439499" evidence="1">
    <location>
        <begin position="20"/>
        <end position="124"/>
    </location>
</feature>
<accession>A0A9D3YNH2</accession>
<evidence type="ECO:0000313" key="2">
    <source>
        <dbReference type="EMBL" id="KAH3702218.1"/>
    </source>
</evidence>
<organism evidence="2 3">
    <name type="scientific">Dreissena polymorpha</name>
    <name type="common">Zebra mussel</name>
    <name type="synonym">Mytilus polymorpha</name>
    <dbReference type="NCBI Taxonomy" id="45954"/>
    <lineage>
        <taxon>Eukaryota</taxon>
        <taxon>Metazoa</taxon>
        <taxon>Spiralia</taxon>
        <taxon>Lophotrochozoa</taxon>
        <taxon>Mollusca</taxon>
        <taxon>Bivalvia</taxon>
        <taxon>Autobranchia</taxon>
        <taxon>Heteroconchia</taxon>
        <taxon>Euheterodonta</taxon>
        <taxon>Imparidentia</taxon>
        <taxon>Neoheterodontei</taxon>
        <taxon>Myida</taxon>
        <taxon>Dreissenoidea</taxon>
        <taxon>Dreissenidae</taxon>
        <taxon>Dreissena</taxon>
    </lineage>
</organism>
<sequence length="124" mass="13773">MCWLGILGVLIVLNKSTHAEKYRISGDSTEWLQTKCNMAAPQLSYKNVYFEVNEISGNLPTSDVWIGCAVVRNAPTYTVTSIGYCKSVCVNSTLFGIQTSHGQDIFIIIIVYLKYIIVGSDWAI</sequence>
<reference evidence="2" key="2">
    <citation type="submission" date="2020-11" db="EMBL/GenBank/DDBJ databases">
        <authorList>
            <person name="McCartney M.A."/>
            <person name="Auch B."/>
            <person name="Kono T."/>
            <person name="Mallez S."/>
            <person name="Becker A."/>
            <person name="Gohl D.M."/>
            <person name="Silverstein K.A.T."/>
            <person name="Koren S."/>
            <person name="Bechman K.B."/>
            <person name="Herman A."/>
            <person name="Abrahante J.E."/>
            <person name="Garbe J."/>
        </authorList>
    </citation>
    <scope>NUCLEOTIDE SEQUENCE</scope>
    <source>
        <strain evidence="2">Duluth1</strain>
        <tissue evidence="2">Whole animal</tissue>
    </source>
</reference>
<dbReference type="AlphaFoldDB" id="A0A9D3YNH2"/>
<protein>
    <submittedName>
        <fullName evidence="2">Uncharacterized protein</fullName>
    </submittedName>
</protein>
<evidence type="ECO:0000256" key="1">
    <source>
        <dbReference type="SAM" id="SignalP"/>
    </source>
</evidence>
<dbReference type="Proteomes" id="UP000828390">
    <property type="component" value="Unassembled WGS sequence"/>
</dbReference>
<evidence type="ECO:0000313" key="3">
    <source>
        <dbReference type="Proteomes" id="UP000828390"/>
    </source>
</evidence>
<gene>
    <name evidence="2" type="ORF">DPMN_077226</name>
</gene>